<comment type="caution">
    <text evidence="2">The sequence shown here is derived from an EMBL/GenBank/DDBJ whole genome shotgun (WGS) entry which is preliminary data.</text>
</comment>
<accession>A0A4Y2X3A4</accession>
<reference evidence="2 6" key="1">
    <citation type="journal article" date="2019" name="Sci. Rep.">
        <title>Orb-weaving spider Araneus ventricosus genome elucidates the spidroin gene catalogue.</title>
        <authorList>
            <person name="Kono N."/>
            <person name="Nakamura H."/>
            <person name="Ohtoshi R."/>
            <person name="Moran D.A.P."/>
            <person name="Shinohara A."/>
            <person name="Yoshida Y."/>
            <person name="Fujiwara M."/>
            <person name="Mori M."/>
            <person name="Tomita M."/>
            <person name="Arakawa K."/>
        </authorList>
    </citation>
    <scope>NUCLEOTIDE SEQUENCE [LARGE SCALE GENOMIC DNA]</scope>
</reference>
<dbReference type="AlphaFoldDB" id="A0A4Y2X3A4"/>
<dbReference type="EMBL" id="BGPR01070581">
    <property type="protein sequence ID" value="GBO44002.1"/>
    <property type="molecule type" value="Genomic_DNA"/>
</dbReference>
<evidence type="ECO:0000313" key="3">
    <source>
        <dbReference type="EMBL" id="GBO44000.1"/>
    </source>
</evidence>
<evidence type="ECO:0000313" key="2">
    <source>
        <dbReference type="EMBL" id="GBO43993.1"/>
    </source>
</evidence>
<dbReference type="EMBL" id="BGPR01070580">
    <property type="protein sequence ID" value="GBO44000.1"/>
    <property type="molecule type" value="Genomic_DNA"/>
</dbReference>
<evidence type="ECO:0000313" key="4">
    <source>
        <dbReference type="EMBL" id="GBO44002.1"/>
    </source>
</evidence>
<proteinExistence type="predicted"/>
<organism evidence="2 6">
    <name type="scientific">Araneus ventricosus</name>
    <name type="common">Orbweaver spider</name>
    <name type="synonym">Epeira ventricosa</name>
    <dbReference type="NCBI Taxonomy" id="182803"/>
    <lineage>
        <taxon>Eukaryota</taxon>
        <taxon>Metazoa</taxon>
        <taxon>Ecdysozoa</taxon>
        <taxon>Arthropoda</taxon>
        <taxon>Chelicerata</taxon>
        <taxon>Arachnida</taxon>
        <taxon>Araneae</taxon>
        <taxon>Araneomorphae</taxon>
        <taxon>Entelegynae</taxon>
        <taxon>Araneoidea</taxon>
        <taxon>Araneidae</taxon>
        <taxon>Araneus</taxon>
    </lineage>
</organism>
<gene>
    <name evidence="2" type="ORF">AVEN_1269_1</name>
    <name evidence="3" type="ORF">AVEN_145265_1</name>
    <name evidence="4" type="ORF">AVEN_148155_1</name>
    <name evidence="5" type="ORF">AVEN_150969_1</name>
</gene>
<feature type="compositionally biased region" description="Pro residues" evidence="1">
    <location>
        <begin position="41"/>
        <end position="50"/>
    </location>
</feature>
<dbReference type="EMBL" id="BGPR01070582">
    <property type="protein sequence ID" value="GBO44004.1"/>
    <property type="molecule type" value="Genomic_DNA"/>
</dbReference>
<name>A0A4Y2X3A4_ARAVE</name>
<dbReference type="EMBL" id="BGPR01070573">
    <property type="protein sequence ID" value="GBO43993.1"/>
    <property type="molecule type" value="Genomic_DNA"/>
</dbReference>
<evidence type="ECO:0000313" key="5">
    <source>
        <dbReference type="EMBL" id="GBO44004.1"/>
    </source>
</evidence>
<sequence length="50" mass="5567">MVPPSPNFRTTPAGGRLTTSDLTYTRPTNTADLQWNVISNPPAPKMRPYH</sequence>
<protein>
    <submittedName>
        <fullName evidence="2">Uncharacterized protein</fullName>
    </submittedName>
</protein>
<evidence type="ECO:0000313" key="6">
    <source>
        <dbReference type="Proteomes" id="UP000499080"/>
    </source>
</evidence>
<keyword evidence="6" id="KW-1185">Reference proteome</keyword>
<dbReference type="Proteomes" id="UP000499080">
    <property type="component" value="Unassembled WGS sequence"/>
</dbReference>
<feature type="compositionally biased region" description="Polar residues" evidence="1">
    <location>
        <begin position="17"/>
        <end position="39"/>
    </location>
</feature>
<feature type="region of interest" description="Disordered" evidence="1">
    <location>
        <begin position="1"/>
        <end position="50"/>
    </location>
</feature>
<evidence type="ECO:0000256" key="1">
    <source>
        <dbReference type="SAM" id="MobiDB-lite"/>
    </source>
</evidence>